<dbReference type="InterPro" id="IPR018958">
    <property type="entry name" value="Knr4/Smi1-like_dom"/>
</dbReference>
<evidence type="ECO:0000259" key="1">
    <source>
        <dbReference type="SMART" id="SM00860"/>
    </source>
</evidence>
<dbReference type="RefSeq" id="WP_021281356.1">
    <property type="nucleotide sequence ID" value="NZ_JAGGLL010000011.1"/>
</dbReference>
<name>A0ABS4K2B2_9CLOT</name>
<reference evidence="2 3" key="1">
    <citation type="submission" date="2021-03" db="EMBL/GenBank/DDBJ databases">
        <title>Genomic Encyclopedia of Type Strains, Phase IV (KMG-IV): sequencing the most valuable type-strain genomes for metagenomic binning, comparative biology and taxonomic classification.</title>
        <authorList>
            <person name="Goeker M."/>
        </authorList>
    </citation>
    <scope>NUCLEOTIDE SEQUENCE [LARGE SCALE GENOMIC DNA]</scope>
    <source>
        <strain evidence="2 3">DSM 28650</strain>
    </source>
</reference>
<sequence length="135" mass="15404">MSESIIKYLGKMNLNAPTTTANLENTEQILNIQFPMNYKEFIKEFNGAEGEIGPNKYVVFWSLEDIVELNEAYEVNEFAPGLILIGSDGADTAYAFDNRYNSKPIVEVPFIGMDLEEVKVCTDTFEEFLEYLYKS</sequence>
<proteinExistence type="predicted"/>
<protein>
    <recommendedName>
        <fullName evidence="1">Knr4/Smi1-like domain-containing protein</fullName>
    </recommendedName>
</protein>
<dbReference type="Pfam" id="PF09346">
    <property type="entry name" value="SMI1_KNR4"/>
    <property type="match status" value="1"/>
</dbReference>
<dbReference type="SMART" id="SM00860">
    <property type="entry name" value="SMI1_KNR4"/>
    <property type="match status" value="1"/>
</dbReference>
<evidence type="ECO:0000313" key="2">
    <source>
        <dbReference type="EMBL" id="MBP2021914.1"/>
    </source>
</evidence>
<dbReference type="Gene3D" id="3.40.1580.10">
    <property type="entry name" value="SMI1/KNR4-like"/>
    <property type="match status" value="1"/>
</dbReference>
<organism evidence="2 3">
    <name type="scientific">Clostridium punense</name>
    <dbReference type="NCBI Taxonomy" id="1054297"/>
    <lineage>
        <taxon>Bacteria</taxon>
        <taxon>Bacillati</taxon>
        <taxon>Bacillota</taxon>
        <taxon>Clostridia</taxon>
        <taxon>Eubacteriales</taxon>
        <taxon>Clostridiaceae</taxon>
        <taxon>Clostridium</taxon>
    </lineage>
</organism>
<dbReference type="InterPro" id="IPR037883">
    <property type="entry name" value="Knr4/Smi1-like_sf"/>
</dbReference>
<keyword evidence="3" id="KW-1185">Reference proteome</keyword>
<comment type="caution">
    <text evidence="2">The sequence shown here is derived from an EMBL/GenBank/DDBJ whole genome shotgun (WGS) entry which is preliminary data.</text>
</comment>
<dbReference type="EMBL" id="JAGGLL010000011">
    <property type="protein sequence ID" value="MBP2021914.1"/>
    <property type="molecule type" value="Genomic_DNA"/>
</dbReference>
<accession>A0ABS4K2B2</accession>
<gene>
    <name evidence="2" type="ORF">J2Z44_001710</name>
</gene>
<feature type="domain" description="Knr4/Smi1-like" evidence="1">
    <location>
        <begin position="17"/>
        <end position="131"/>
    </location>
</feature>
<evidence type="ECO:0000313" key="3">
    <source>
        <dbReference type="Proteomes" id="UP001519308"/>
    </source>
</evidence>
<dbReference type="Proteomes" id="UP001519308">
    <property type="component" value="Unassembled WGS sequence"/>
</dbReference>
<dbReference type="SUPFAM" id="SSF160631">
    <property type="entry name" value="SMI1/KNR4-like"/>
    <property type="match status" value="1"/>
</dbReference>